<protein>
    <submittedName>
        <fullName evidence="1">Uncharacterized protein</fullName>
    </submittedName>
</protein>
<proteinExistence type="predicted"/>
<keyword evidence="2" id="KW-1185">Reference proteome</keyword>
<dbReference type="AlphaFoldDB" id="A0AAV7GZ48"/>
<gene>
    <name evidence="1" type="ORF">IEQ34_008892</name>
</gene>
<organism evidence="1 2">
    <name type="scientific">Dendrobium chrysotoxum</name>
    <name type="common">Orchid</name>
    <dbReference type="NCBI Taxonomy" id="161865"/>
    <lineage>
        <taxon>Eukaryota</taxon>
        <taxon>Viridiplantae</taxon>
        <taxon>Streptophyta</taxon>
        <taxon>Embryophyta</taxon>
        <taxon>Tracheophyta</taxon>
        <taxon>Spermatophyta</taxon>
        <taxon>Magnoliopsida</taxon>
        <taxon>Liliopsida</taxon>
        <taxon>Asparagales</taxon>
        <taxon>Orchidaceae</taxon>
        <taxon>Epidendroideae</taxon>
        <taxon>Malaxideae</taxon>
        <taxon>Dendrobiinae</taxon>
        <taxon>Dendrobium</taxon>
    </lineage>
</organism>
<sequence length="164" mass="15944">MVVYVKGCIYLASVAVGVYEDVVGYNVGDDVLLGKEEVEEGEDIVEAASALHGRQDGVAGEDGGFDGGEDGVAGLGRGGVEISGADKGLNPVMEAEARTYEGGGGIGKAGGVGVGVASGAGGAGVTVGGGLDSKLALATAALRCGLFKGGEGEVAGRKEEDGRP</sequence>
<accession>A0AAV7GZ48</accession>
<comment type="caution">
    <text evidence="1">The sequence shown here is derived from an EMBL/GenBank/DDBJ whole genome shotgun (WGS) entry which is preliminary data.</text>
</comment>
<name>A0AAV7GZ48_DENCH</name>
<evidence type="ECO:0000313" key="2">
    <source>
        <dbReference type="Proteomes" id="UP000775213"/>
    </source>
</evidence>
<dbReference type="Proteomes" id="UP000775213">
    <property type="component" value="Unassembled WGS sequence"/>
</dbReference>
<reference evidence="1 2" key="1">
    <citation type="journal article" date="2021" name="Hortic Res">
        <title>Chromosome-scale assembly of the Dendrobium chrysotoxum genome enhances the understanding of orchid evolution.</title>
        <authorList>
            <person name="Zhang Y."/>
            <person name="Zhang G.Q."/>
            <person name="Zhang D."/>
            <person name="Liu X.D."/>
            <person name="Xu X.Y."/>
            <person name="Sun W.H."/>
            <person name="Yu X."/>
            <person name="Zhu X."/>
            <person name="Wang Z.W."/>
            <person name="Zhao X."/>
            <person name="Zhong W.Y."/>
            <person name="Chen H."/>
            <person name="Yin W.L."/>
            <person name="Huang T."/>
            <person name="Niu S.C."/>
            <person name="Liu Z.J."/>
        </authorList>
    </citation>
    <scope>NUCLEOTIDE SEQUENCE [LARGE SCALE GENOMIC DNA]</scope>
    <source>
        <strain evidence="1">Lindl</strain>
    </source>
</reference>
<dbReference type="EMBL" id="JAGFBR010000009">
    <property type="protein sequence ID" value="KAH0461317.1"/>
    <property type="molecule type" value="Genomic_DNA"/>
</dbReference>
<evidence type="ECO:0000313" key="1">
    <source>
        <dbReference type="EMBL" id="KAH0461317.1"/>
    </source>
</evidence>